<sequence length="151" mass="16584">MNLANFISSSNLTTYQNWYGHYAGNNTYEAWNPSSNYSALTLEIRTGDDSVLSAITFNVTGDLQSAYEQMELEEAAATSAEGYSTQLLATSIDPWTEPTMAVDEPNRLNKRACGSFCGVNLHCLLAPCFKCAAYRPGTWRKRCATGWGRAG</sequence>
<name>G8ZXT7_TORDE</name>
<dbReference type="Proteomes" id="UP000005627">
    <property type="component" value="Chromosome 7"/>
</dbReference>
<dbReference type="KEGG" id="tdl:TDEL_0G03370"/>
<evidence type="ECO:0000313" key="2">
    <source>
        <dbReference type="Proteomes" id="UP000005627"/>
    </source>
</evidence>
<proteinExistence type="predicted"/>
<gene>
    <name evidence="1" type="primary">TDEL0G03370</name>
    <name evidence="1" type="ORF">TDEL_0G03370</name>
</gene>
<accession>G8ZXT7</accession>
<dbReference type="AlphaFoldDB" id="G8ZXT7"/>
<reference evidence="1 2" key="1">
    <citation type="journal article" date="2011" name="Proc. Natl. Acad. Sci. U.S.A.">
        <title>Evolutionary erosion of yeast sex chromosomes by mating-type switching accidents.</title>
        <authorList>
            <person name="Gordon J.L."/>
            <person name="Armisen D."/>
            <person name="Proux-Wera E."/>
            <person name="Oheigeartaigh S.S."/>
            <person name="Byrne K.P."/>
            <person name="Wolfe K.H."/>
        </authorList>
    </citation>
    <scope>NUCLEOTIDE SEQUENCE [LARGE SCALE GENOMIC DNA]</scope>
    <source>
        <strain evidence="2">ATCC 10662 / CBS 1146 / NBRC 0425 / NCYC 2629 / NRRL Y-866</strain>
    </source>
</reference>
<dbReference type="GeneID" id="11504999"/>
<organism evidence="1 2">
    <name type="scientific">Torulaspora delbrueckii</name>
    <name type="common">Yeast</name>
    <name type="synonym">Candida colliculosa</name>
    <dbReference type="NCBI Taxonomy" id="4950"/>
    <lineage>
        <taxon>Eukaryota</taxon>
        <taxon>Fungi</taxon>
        <taxon>Dikarya</taxon>
        <taxon>Ascomycota</taxon>
        <taxon>Saccharomycotina</taxon>
        <taxon>Saccharomycetes</taxon>
        <taxon>Saccharomycetales</taxon>
        <taxon>Saccharomycetaceae</taxon>
        <taxon>Torulaspora</taxon>
    </lineage>
</organism>
<evidence type="ECO:0000313" key="1">
    <source>
        <dbReference type="EMBL" id="CCE93704.1"/>
    </source>
</evidence>
<protein>
    <submittedName>
        <fullName evidence="1">Uncharacterized protein</fullName>
    </submittedName>
</protein>
<dbReference type="HOGENOM" id="CLU_1732771_0_0_1"/>
<dbReference type="EMBL" id="HE616748">
    <property type="protein sequence ID" value="CCE93704.1"/>
    <property type="molecule type" value="Genomic_DNA"/>
</dbReference>
<dbReference type="InParanoid" id="G8ZXT7"/>
<dbReference type="RefSeq" id="XP_003682915.1">
    <property type="nucleotide sequence ID" value="XM_003682867.1"/>
</dbReference>
<keyword evidence="2" id="KW-1185">Reference proteome</keyword>